<reference evidence="1" key="1">
    <citation type="submission" date="2022-11" db="EMBL/GenBank/DDBJ databases">
        <authorList>
            <person name="Scott C."/>
            <person name="Bruce N."/>
        </authorList>
    </citation>
    <scope>NUCLEOTIDE SEQUENCE</scope>
</reference>
<evidence type="ECO:0000313" key="2">
    <source>
        <dbReference type="Proteomes" id="UP000838763"/>
    </source>
</evidence>
<protein>
    <submittedName>
        <fullName evidence="1">Uncharacterized protein</fullName>
    </submittedName>
</protein>
<dbReference type="AlphaFoldDB" id="A0A9P1H2X2"/>
<accession>A0A9P1H2X2</accession>
<dbReference type="OrthoDB" id="300709at2759"/>
<sequence length="145" mass="16669">MAVNPGIWTRQAIASAPHSFGKYTNVALEKWSFRQMMEVWSEITGKNGVILQCSAEEWTRLWGPAGTELALQFKYGELCDPWAETDEFISPEKLGINPDEVVGFRGTIERLKAFFKMLRRDRHLGRRNSRTFPLWGIFCDERAIG</sequence>
<organism evidence="1 2">
    <name type="scientific">Parascedosporium putredinis</name>
    <dbReference type="NCBI Taxonomy" id="1442378"/>
    <lineage>
        <taxon>Eukaryota</taxon>
        <taxon>Fungi</taxon>
        <taxon>Dikarya</taxon>
        <taxon>Ascomycota</taxon>
        <taxon>Pezizomycotina</taxon>
        <taxon>Sordariomycetes</taxon>
        <taxon>Hypocreomycetidae</taxon>
        <taxon>Microascales</taxon>
        <taxon>Microascaceae</taxon>
        <taxon>Parascedosporium</taxon>
    </lineage>
</organism>
<dbReference type="EMBL" id="CALLCH030000012">
    <property type="protein sequence ID" value="CAI4215647.1"/>
    <property type="molecule type" value="Genomic_DNA"/>
</dbReference>
<gene>
    <name evidence="1" type="ORF">PPNO1_LOCUS5354</name>
</gene>
<name>A0A9P1H2X2_9PEZI</name>
<comment type="caution">
    <text evidence="1">The sequence shown here is derived from an EMBL/GenBank/DDBJ whole genome shotgun (WGS) entry which is preliminary data.</text>
</comment>
<proteinExistence type="predicted"/>
<evidence type="ECO:0000313" key="1">
    <source>
        <dbReference type="EMBL" id="CAI4215647.1"/>
    </source>
</evidence>
<dbReference type="Proteomes" id="UP000838763">
    <property type="component" value="Unassembled WGS sequence"/>
</dbReference>
<keyword evidence="2" id="KW-1185">Reference proteome</keyword>
<dbReference type="Gene3D" id="3.40.50.720">
    <property type="entry name" value="NAD(P)-binding Rossmann-like Domain"/>
    <property type="match status" value="1"/>
</dbReference>
<dbReference type="Gene3D" id="3.90.25.10">
    <property type="entry name" value="UDP-galactose 4-epimerase, domain 1"/>
    <property type="match status" value="1"/>
</dbReference>